<dbReference type="InterPro" id="IPR018972">
    <property type="entry name" value="Sas10_C_dom"/>
</dbReference>
<feature type="domain" description="Sas10 C-terminal" evidence="5">
    <location>
        <begin position="395"/>
        <end position="466"/>
    </location>
</feature>
<name>A0A3M7Q5H4_BRAPC</name>
<evidence type="ECO:0000259" key="5">
    <source>
        <dbReference type="Pfam" id="PF09368"/>
    </source>
</evidence>
<feature type="region of interest" description="Disordered" evidence="4">
    <location>
        <begin position="71"/>
        <end position="109"/>
    </location>
</feature>
<gene>
    <name evidence="6" type="ORF">BpHYR1_000365</name>
</gene>
<comment type="caution">
    <text evidence="6">The sequence shown here is derived from an EMBL/GenBank/DDBJ whole genome shotgun (WGS) entry which is preliminary data.</text>
</comment>
<dbReference type="Pfam" id="PF09368">
    <property type="entry name" value="Sas10"/>
    <property type="match status" value="1"/>
</dbReference>
<feature type="compositionally biased region" description="Basic residues" evidence="4">
    <location>
        <begin position="1"/>
        <end position="13"/>
    </location>
</feature>
<dbReference type="Proteomes" id="UP000276133">
    <property type="component" value="Unassembled WGS sequence"/>
</dbReference>
<proteinExistence type="inferred from homology"/>
<reference evidence="6 7" key="1">
    <citation type="journal article" date="2018" name="Sci. Rep.">
        <title>Genomic signatures of local adaptation to the degree of environmental predictability in rotifers.</title>
        <authorList>
            <person name="Franch-Gras L."/>
            <person name="Hahn C."/>
            <person name="Garcia-Roger E.M."/>
            <person name="Carmona M.J."/>
            <person name="Serra M."/>
            <person name="Gomez A."/>
        </authorList>
    </citation>
    <scope>NUCLEOTIDE SEQUENCE [LARGE SCALE GENOMIC DNA]</scope>
    <source>
        <strain evidence="6">HYR1</strain>
    </source>
</reference>
<accession>A0A3M7Q5H4</accession>
<feature type="region of interest" description="Disordered" evidence="4">
    <location>
        <begin position="1"/>
        <end position="44"/>
    </location>
</feature>
<comment type="subcellular location">
    <subcellularLocation>
        <location evidence="1">Nucleus</location>
    </subcellularLocation>
</comment>
<evidence type="ECO:0000313" key="7">
    <source>
        <dbReference type="Proteomes" id="UP000276133"/>
    </source>
</evidence>
<evidence type="ECO:0000256" key="2">
    <source>
        <dbReference type="ARBA" id="ARBA00010979"/>
    </source>
</evidence>
<sequence>MVRSSKKQNRIKKEKYQSVNSDSDNDHYNGDFDPSNPLAGDEIEDFNSNQDKILFDKMDKKSKKSFNYSSDENEVLAFDDDDDSDDDKYDEDKFDIDDEDDEEDKELIDEDDELISSAWGSKKSIYYSGNRIENDEDAELEEEEARMLQSKMMKQLDTNDFGLDAFKKQDKSLKTTDELEAKKIAQKALGEESDDEMEKNFETISKNLEKMSTKEKLEFLRQESPEFLELVRDFKEKMSELHTTLLPIYRLIKNGRIPSSIAADFIMNKTKLYLMYASHLSLYFALKSQRLPIDNHPIVKNILQFRNLCKQIAPIDESLNDEVKFLIESIENGRQLNFRKSKQDSNGNRAKKSVKFSMVREDRNRLVYDDDVDSESGPEMAAEHTEIKDEHPNADKRAINYEIMKNKGLTPKRDKMYRNPRVRNRIKSRKALIKHKSIVPKVRTQDKRYGGEATGIRTNVVRAVKIK</sequence>
<keyword evidence="7" id="KW-1185">Reference proteome</keyword>
<evidence type="ECO:0000256" key="1">
    <source>
        <dbReference type="ARBA" id="ARBA00004123"/>
    </source>
</evidence>
<dbReference type="AlphaFoldDB" id="A0A3M7Q5H4"/>
<dbReference type="GO" id="GO:0032040">
    <property type="term" value="C:small-subunit processome"/>
    <property type="evidence" value="ECO:0007669"/>
    <property type="project" value="TreeGrafter"/>
</dbReference>
<comment type="similarity">
    <text evidence="2">Belongs to the SAS10 family.</text>
</comment>
<dbReference type="STRING" id="10195.A0A3M7Q5H4"/>
<protein>
    <submittedName>
        <fullName evidence="6">Something about silencing 10</fullName>
    </submittedName>
</protein>
<dbReference type="OrthoDB" id="1924577at2759"/>
<dbReference type="GO" id="GO:0000462">
    <property type="term" value="P:maturation of SSU-rRNA from tricistronic rRNA transcript (SSU-rRNA, 5.8S rRNA, LSU-rRNA)"/>
    <property type="evidence" value="ECO:0007669"/>
    <property type="project" value="TreeGrafter"/>
</dbReference>
<evidence type="ECO:0000313" key="6">
    <source>
        <dbReference type="EMBL" id="RNA06434.1"/>
    </source>
</evidence>
<evidence type="ECO:0000256" key="3">
    <source>
        <dbReference type="ARBA" id="ARBA00023242"/>
    </source>
</evidence>
<keyword evidence="3" id="KW-0539">Nucleus</keyword>
<organism evidence="6 7">
    <name type="scientific">Brachionus plicatilis</name>
    <name type="common">Marine rotifer</name>
    <name type="synonym">Brachionus muelleri</name>
    <dbReference type="NCBI Taxonomy" id="10195"/>
    <lineage>
        <taxon>Eukaryota</taxon>
        <taxon>Metazoa</taxon>
        <taxon>Spiralia</taxon>
        <taxon>Gnathifera</taxon>
        <taxon>Rotifera</taxon>
        <taxon>Eurotatoria</taxon>
        <taxon>Monogononta</taxon>
        <taxon>Pseudotrocha</taxon>
        <taxon>Ploima</taxon>
        <taxon>Brachionidae</taxon>
        <taxon>Brachionus</taxon>
    </lineage>
</organism>
<dbReference type="PANTHER" id="PTHR13237:SF8">
    <property type="entry name" value="SOMETHING ABOUT SILENCING PROTEIN 10"/>
    <property type="match status" value="1"/>
</dbReference>
<evidence type="ECO:0000256" key="4">
    <source>
        <dbReference type="SAM" id="MobiDB-lite"/>
    </source>
</evidence>
<dbReference type="PANTHER" id="PTHR13237">
    <property type="entry name" value="SOMETHING ABOUT SILENCING PROTEIN 10-RELATED"/>
    <property type="match status" value="1"/>
</dbReference>
<dbReference type="EMBL" id="REGN01007389">
    <property type="protein sequence ID" value="RNA06434.1"/>
    <property type="molecule type" value="Genomic_DNA"/>
</dbReference>